<feature type="chain" id="PRO_5045463026" description="FG-GAP repeat protein" evidence="2">
    <location>
        <begin position="23"/>
        <end position="161"/>
    </location>
</feature>
<dbReference type="EMBL" id="CP076724">
    <property type="protein sequence ID" value="QWV96169.1"/>
    <property type="molecule type" value="Genomic_DNA"/>
</dbReference>
<feature type="region of interest" description="Disordered" evidence="1">
    <location>
        <begin position="135"/>
        <end position="161"/>
    </location>
</feature>
<proteinExistence type="predicted"/>
<organism evidence="3 4">
    <name type="scientific">Geomonas diazotrophica</name>
    <dbReference type="NCBI Taxonomy" id="2843197"/>
    <lineage>
        <taxon>Bacteria</taxon>
        <taxon>Pseudomonadati</taxon>
        <taxon>Thermodesulfobacteriota</taxon>
        <taxon>Desulfuromonadia</taxon>
        <taxon>Geobacterales</taxon>
        <taxon>Geobacteraceae</taxon>
        <taxon>Geomonas</taxon>
    </lineage>
</organism>
<gene>
    <name evidence="3" type="ORF">KP005_12340</name>
</gene>
<dbReference type="Proteomes" id="UP000683493">
    <property type="component" value="Chromosome"/>
</dbReference>
<evidence type="ECO:0000313" key="4">
    <source>
        <dbReference type="Proteomes" id="UP000683493"/>
    </source>
</evidence>
<evidence type="ECO:0008006" key="5">
    <source>
        <dbReference type="Google" id="ProtNLM"/>
    </source>
</evidence>
<evidence type="ECO:0000256" key="1">
    <source>
        <dbReference type="SAM" id="MobiDB-lite"/>
    </source>
</evidence>
<reference evidence="3 4" key="1">
    <citation type="submission" date="2021-06" db="EMBL/GenBank/DDBJ databases">
        <title>Gemonas diversity in paddy soil.</title>
        <authorList>
            <person name="Liu G."/>
        </authorList>
    </citation>
    <scope>NUCLEOTIDE SEQUENCE [LARGE SCALE GENOMIC DNA]</scope>
    <source>
        <strain evidence="3 4">RG29</strain>
    </source>
</reference>
<feature type="signal peptide" evidence="2">
    <location>
        <begin position="1"/>
        <end position="22"/>
    </location>
</feature>
<evidence type="ECO:0000256" key="2">
    <source>
        <dbReference type="SAM" id="SignalP"/>
    </source>
</evidence>
<evidence type="ECO:0000313" key="3">
    <source>
        <dbReference type="EMBL" id="QWV96169.1"/>
    </source>
</evidence>
<accession>A0ABX8JCN1</accession>
<keyword evidence="2" id="KW-0732">Signal</keyword>
<protein>
    <recommendedName>
        <fullName evidence="5">FG-GAP repeat protein</fullName>
    </recommendedName>
</protein>
<name>A0ABX8JCN1_9BACT</name>
<sequence>MRKMTPYLLGALLFVSATPALAGDVPALEKAIKAWTEESTAPTFKHAFADLNDDGIDDAVVLITDNQYCGSGGCSFVIFQGVAGGFKLVSSSTITREPILLLTEKKKGWHTLSVFVAGGGAKAGQVMMRFNGKKYPGNPSMQPKAKKNDLKGAKTLISENN</sequence>
<keyword evidence="4" id="KW-1185">Reference proteome</keyword>